<evidence type="ECO:0000313" key="2">
    <source>
        <dbReference type="Proteomes" id="UP000887116"/>
    </source>
</evidence>
<organism evidence="1 2">
    <name type="scientific">Trichonephila clavata</name>
    <name type="common">Joro spider</name>
    <name type="synonym">Nephila clavata</name>
    <dbReference type="NCBI Taxonomy" id="2740835"/>
    <lineage>
        <taxon>Eukaryota</taxon>
        <taxon>Metazoa</taxon>
        <taxon>Ecdysozoa</taxon>
        <taxon>Arthropoda</taxon>
        <taxon>Chelicerata</taxon>
        <taxon>Arachnida</taxon>
        <taxon>Araneae</taxon>
        <taxon>Araneomorphae</taxon>
        <taxon>Entelegynae</taxon>
        <taxon>Araneoidea</taxon>
        <taxon>Nephilidae</taxon>
        <taxon>Trichonephila</taxon>
    </lineage>
</organism>
<gene>
    <name evidence="1" type="ORF">TNCT_517901</name>
</gene>
<evidence type="ECO:0000313" key="1">
    <source>
        <dbReference type="EMBL" id="GFQ74035.1"/>
    </source>
</evidence>
<keyword evidence="2" id="KW-1185">Reference proteome</keyword>
<accession>A0A8X6F8Q9</accession>
<sequence length="37" mass="4519">PFILWKSLSPILLRLLSICVFEIKLKKFYKFPVYFIN</sequence>
<reference evidence="1" key="1">
    <citation type="submission" date="2020-07" db="EMBL/GenBank/DDBJ databases">
        <title>Multicomponent nature underlies the extraordinary mechanical properties of spider dragline silk.</title>
        <authorList>
            <person name="Kono N."/>
            <person name="Nakamura H."/>
            <person name="Mori M."/>
            <person name="Yoshida Y."/>
            <person name="Ohtoshi R."/>
            <person name="Malay A.D."/>
            <person name="Moran D.A.P."/>
            <person name="Tomita M."/>
            <person name="Numata K."/>
            <person name="Arakawa K."/>
        </authorList>
    </citation>
    <scope>NUCLEOTIDE SEQUENCE</scope>
</reference>
<protein>
    <submittedName>
        <fullName evidence="1">Uncharacterized protein</fullName>
    </submittedName>
</protein>
<dbReference type="Proteomes" id="UP000887116">
    <property type="component" value="Unassembled WGS sequence"/>
</dbReference>
<dbReference type="EMBL" id="BMAO01031300">
    <property type="protein sequence ID" value="GFQ74035.1"/>
    <property type="molecule type" value="Genomic_DNA"/>
</dbReference>
<feature type="non-terminal residue" evidence="1">
    <location>
        <position position="1"/>
    </location>
</feature>
<dbReference type="AlphaFoldDB" id="A0A8X6F8Q9"/>
<comment type="caution">
    <text evidence="1">The sequence shown here is derived from an EMBL/GenBank/DDBJ whole genome shotgun (WGS) entry which is preliminary data.</text>
</comment>
<name>A0A8X6F8Q9_TRICU</name>
<proteinExistence type="predicted"/>